<dbReference type="Gene3D" id="3.30.465.10">
    <property type="match status" value="1"/>
</dbReference>
<gene>
    <name evidence="4" type="ORF">IFO69_17325</name>
</gene>
<dbReference type="Pfam" id="PF04030">
    <property type="entry name" value="ALO"/>
    <property type="match status" value="1"/>
</dbReference>
<dbReference type="PANTHER" id="PTHR43762">
    <property type="entry name" value="L-GULONOLACTONE OXIDASE"/>
    <property type="match status" value="1"/>
</dbReference>
<dbReference type="InterPro" id="IPR016167">
    <property type="entry name" value="FAD-bd_PCMH_sub1"/>
</dbReference>
<dbReference type="InterPro" id="IPR010031">
    <property type="entry name" value="FAD_lactone_oxidase-like"/>
</dbReference>
<dbReference type="PIRSF" id="PIRSF000136">
    <property type="entry name" value="LGO_GLO"/>
    <property type="match status" value="1"/>
</dbReference>
<evidence type="ECO:0000259" key="3">
    <source>
        <dbReference type="PROSITE" id="PS51387"/>
    </source>
</evidence>
<dbReference type="SUPFAM" id="SSF56176">
    <property type="entry name" value="FAD-binding/transporter-associated domain-like"/>
    <property type="match status" value="1"/>
</dbReference>
<keyword evidence="1" id="KW-0274">FAD</keyword>
<evidence type="ECO:0000313" key="4">
    <source>
        <dbReference type="EMBL" id="MBD8490517.1"/>
    </source>
</evidence>
<organism evidence="4 5">
    <name type="scientific">Echinicola arenosa</name>
    <dbReference type="NCBI Taxonomy" id="2774144"/>
    <lineage>
        <taxon>Bacteria</taxon>
        <taxon>Pseudomonadati</taxon>
        <taxon>Bacteroidota</taxon>
        <taxon>Cytophagia</taxon>
        <taxon>Cytophagales</taxon>
        <taxon>Cyclobacteriaceae</taxon>
        <taxon>Echinicola</taxon>
    </lineage>
</organism>
<reference evidence="4 5" key="1">
    <citation type="submission" date="2020-09" db="EMBL/GenBank/DDBJ databases">
        <title>Echinicola sp. CAU 1574 isolated from sand of Sido Beach.</title>
        <authorList>
            <person name="Kim W."/>
        </authorList>
    </citation>
    <scope>NUCLEOTIDE SEQUENCE [LARGE SCALE GENOMIC DNA]</scope>
    <source>
        <strain evidence="4 5">CAU 1574</strain>
    </source>
</reference>
<evidence type="ECO:0000256" key="1">
    <source>
        <dbReference type="ARBA" id="ARBA00022827"/>
    </source>
</evidence>
<keyword evidence="2" id="KW-0560">Oxidoreductase</keyword>
<proteinExistence type="predicted"/>
<name>A0ABR9AQ76_9BACT</name>
<feature type="domain" description="FAD-binding PCMH-type" evidence="3">
    <location>
        <begin position="20"/>
        <end position="217"/>
    </location>
</feature>
<evidence type="ECO:0000313" key="5">
    <source>
        <dbReference type="Proteomes" id="UP000647133"/>
    </source>
</evidence>
<sequence length="498" mass="56964">MSRFDRNFKNGVWQNTIKKHSIRTDHYFKPTNHDEIAEIILRAERENKTVRAVGSGHSFSNVALIHEHNFLILPEKLNKVRKVAQLTLKEKYQEAPFVWVQSGVTVKSLNNELTNLGYSITNMGGINHQTISGAISTGTHGTGVNVPAIHGMIRAIQIVTHGGQKLQVERTKGISKKSLIYNGDFKIIRDDDTFHAMMVSLGAFGIIYAYILRVEHEYWLKERNYILPWAEVKPLLASRELLNKFRGVKLLINPYILTKGKSPNDHTCLISTYEIEYSKPLAKKFGDQFRNFIGSILGNLKIVGVMGYASIKKCSSKHPDKMPRLIETAMRNLQDKGYRDTAHKVLFQGGEYIKERAYDCEVAFDYKDDNYITVIDELIKNAAILKNNNLYHNSPIGIRYVKRSKASIAPEFGREVVYVDTPMVLDSNGEVEIIESCLKLMLEHGGIPHWGKFNKLLIRDEYDTDQIHPGLKKWRNLMRIYNPNGTFTSLFMEEMKIT</sequence>
<dbReference type="PROSITE" id="PS51387">
    <property type="entry name" value="FAD_PCMH"/>
    <property type="match status" value="1"/>
</dbReference>
<dbReference type="InterPro" id="IPR036318">
    <property type="entry name" value="FAD-bd_PCMH-like_sf"/>
</dbReference>
<keyword evidence="1" id="KW-0285">Flavoprotein</keyword>
<dbReference type="PANTHER" id="PTHR43762:SF1">
    <property type="entry name" value="D-ARABINONO-1,4-LACTONE OXIDASE"/>
    <property type="match status" value="1"/>
</dbReference>
<dbReference type="InterPro" id="IPR016166">
    <property type="entry name" value="FAD-bd_PCMH"/>
</dbReference>
<evidence type="ECO:0000256" key="2">
    <source>
        <dbReference type="ARBA" id="ARBA00023002"/>
    </source>
</evidence>
<dbReference type="Gene3D" id="3.30.70.2520">
    <property type="match status" value="1"/>
</dbReference>
<protein>
    <submittedName>
        <fullName evidence="4">FAD-binding protein</fullName>
    </submittedName>
</protein>
<comment type="caution">
    <text evidence="4">The sequence shown here is derived from an EMBL/GenBank/DDBJ whole genome shotgun (WGS) entry which is preliminary data.</text>
</comment>
<dbReference type="Pfam" id="PF01565">
    <property type="entry name" value="FAD_binding_4"/>
    <property type="match status" value="1"/>
</dbReference>
<dbReference type="InterPro" id="IPR006094">
    <property type="entry name" value="Oxid_FAD_bind_N"/>
</dbReference>
<keyword evidence="5" id="KW-1185">Reference proteome</keyword>
<dbReference type="InterPro" id="IPR007173">
    <property type="entry name" value="ALO_C"/>
</dbReference>
<dbReference type="Gene3D" id="3.30.43.10">
    <property type="entry name" value="Uridine Diphospho-n-acetylenolpyruvylglucosamine Reductase, domain 2"/>
    <property type="match status" value="1"/>
</dbReference>
<accession>A0ABR9AQ76</accession>
<dbReference type="RefSeq" id="WP_192011394.1">
    <property type="nucleotide sequence ID" value="NZ_JACYTQ010000007.1"/>
</dbReference>
<dbReference type="InterPro" id="IPR016169">
    <property type="entry name" value="FAD-bd_PCMH_sub2"/>
</dbReference>
<dbReference type="Proteomes" id="UP000647133">
    <property type="component" value="Unassembled WGS sequence"/>
</dbReference>
<dbReference type="EMBL" id="JACYTQ010000007">
    <property type="protein sequence ID" value="MBD8490517.1"/>
    <property type="molecule type" value="Genomic_DNA"/>
</dbReference>